<evidence type="ECO:0000256" key="1">
    <source>
        <dbReference type="SAM" id="MobiDB-lite"/>
    </source>
</evidence>
<gene>
    <name evidence="2" type="ORF">NCTC10786_03055</name>
</gene>
<name>A0A2X2VLM6_CITKO</name>
<dbReference type="AlphaFoldDB" id="A0A2X2VLM6"/>
<dbReference type="EMBL" id="UAVY01000004">
    <property type="protein sequence ID" value="SQB29274.1"/>
    <property type="molecule type" value="Genomic_DNA"/>
</dbReference>
<sequence>MESRHPDTREIQSEWVKEQEKNGLTEAGRVMKQVSSILDEMMSPAP</sequence>
<protein>
    <submittedName>
        <fullName evidence="2">Uncharacterized protein</fullName>
    </submittedName>
</protein>
<feature type="region of interest" description="Disordered" evidence="1">
    <location>
        <begin position="1"/>
        <end position="22"/>
    </location>
</feature>
<proteinExistence type="predicted"/>
<dbReference type="Proteomes" id="UP000251584">
    <property type="component" value="Unassembled WGS sequence"/>
</dbReference>
<evidence type="ECO:0000313" key="2">
    <source>
        <dbReference type="EMBL" id="SQB29274.1"/>
    </source>
</evidence>
<evidence type="ECO:0000313" key="3">
    <source>
        <dbReference type="Proteomes" id="UP000251584"/>
    </source>
</evidence>
<reference evidence="2 3" key="1">
    <citation type="submission" date="2018-06" db="EMBL/GenBank/DDBJ databases">
        <authorList>
            <consortium name="Pathogen Informatics"/>
            <person name="Doyle S."/>
        </authorList>
    </citation>
    <scope>NUCLEOTIDE SEQUENCE [LARGE SCALE GENOMIC DNA]</scope>
    <source>
        <strain evidence="2 3">NCTC10786</strain>
    </source>
</reference>
<accession>A0A2X2VLM6</accession>
<organism evidence="2 3">
    <name type="scientific">Citrobacter koseri</name>
    <name type="common">Citrobacter diversus</name>
    <dbReference type="NCBI Taxonomy" id="545"/>
    <lineage>
        <taxon>Bacteria</taxon>
        <taxon>Pseudomonadati</taxon>
        <taxon>Pseudomonadota</taxon>
        <taxon>Gammaproteobacteria</taxon>
        <taxon>Enterobacterales</taxon>
        <taxon>Enterobacteriaceae</taxon>
        <taxon>Citrobacter</taxon>
    </lineage>
</organism>